<dbReference type="InterPro" id="IPR000719">
    <property type="entry name" value="Prot_kinase_dom"/>
</dbReference>
<proteinExistence type="predicted"/>
<dbReference type="OrthoDB" id="3220246at2759"/>
<name>A0A167FGJ4_CALVF</name>
<dbReference type="Pfam" id="PF00069">
    <property type="entry name" value="Pkinase"/>
    <property type="match status" value="1"/>
</dbReference>
<accession>A0A167FGJ4</accession>
<dbReference type="PROSITE" id="PS00109">
    <property type="entry name" value="PROTEIN_KINASE_TYR"/>
    <property type="match status" value="1"/>
</dbReference>
<protein>
    <recommendedName>
        <fullName evidence="1">Protein kinase domain-containing protein</fullName>
    </recommendedName>
</protein>
<evidence type="ECO:0000313" key="3">
    <source>
        <dbReference type="Proteomes" id="UP000076738"/>
    </source>
</evidence>
<dbReference type="SUPFAM" id="SSF56112">
    <property type="entry name" value="Protein kinase-like (PK-like)"/>
    <property type="match status" value="1"/>
</dbReference>
<dbReference type="Gene3D" id="1.10.510.10">
    <property type="entry name" value="Transferase(Phosphotransferase) domain 1"/>
    <property type="match status" value="1"/>
</dbReference>
<dbReference type="AlphaFoldDB" id="A0A167FGJ4"/>
<evidence type="ECO:0000313" key="2">
    <source>
        <dbReference type="EMBL" id="KZO89464.1"/>
    </source>
</evidence>
<gene>
    <name evidence="2" type="ORF">CALVIDRAFT_463110</name>
</gene>
<dbReference type="PROSITE" id="PS50011">
    <property type="entry name" value="PROTEIN_KINASE_DOM"/>
    <property type="match status" value="1"/>
</dbReference>
<organism evidence="2 3">
    <name type="scientific">Calocera viscosa (strain TUFC12733)</name>
    <dbReference type="NCBI Taxonomy" id="1330018"/>
    <lineage>
        <taxon>Eukaryota</taxon>
        <taxon>Fungi</taxon>
        <taxon>Dikarya</taxon>
        <taxon>Basidiomycota</taxon>
        <taxon>Agaricomycotina</taxon>
        <taxon>Dacrymycetes</taxon>
        <taxon>Dacrymycetales</taxon>
        <taxon>Dacrymycetaceae</taxon>
        <taxon>Calocera</taxon>
    </lineage>
</organism>
<dbReference type="EMBL" id="KV417404">
    <property type="protein sequence ID" value="KZO89464.1"/>
    <property type="molecule type" value="Genomic_DNA"/>
</dbReference>
<dbReference type="InterPro" id="IPR008266">
    <property type="entry name" value="Tyr_kinase_AS"/>
</dbReference>
<feature type="non-terminal residue" evidence="2">
    <location>
        <position position="1"/>
    </location>
</feature>
<dbReference type="Proteomes" id="UP000076738">
    <property type="component" value="Unassembled WGS sequence"/>
</dbReference>
<dbReference type="InterPro" id="IPR011009">
    <property type="entry name" value="Kinase-like_dom_sf"/>
</dbReference>
<sequence>RMSWASQATAALQCLHERGIYHGDITPSNIFVDADLSLKLADFDGATFDSQHGTVSAG</sequence>
<keyword evidence="3" id="KW-1185">Reference proteome</keyword>
<feature type="non-terminal residue" evidence="2">
    <location>
        <position position="58"/>
    </location>
</feature>
<reference evidence="2 3" key="1">
    <citation type="journal article" date="2016" name="Mol. Biol. Evol.">
        <title>Comparative Genomics of Early-Diverging Mushroom-Forming Fungi Provides Insights into the Origins of Lignocellulose Decay Capabilities.</title>
        <authorList>
            <person name="Nagy L.G."/>
            <person name="Riley R."/>
            <person name="Tritt A."/>
            <person name="Adam C."/>
            <person name="Daum C."/>
            <person name="Floudas D."/>
            <person name="Sun H."/>
            <person name="Yadav J.S."/>
            <person name="Pangilinan J."/>
            <person name="Larsson K.H."/>
            <person name="Matsuura K."/>
            <person name="Barry K."/>
            <person name="Labutti K."/>
            <person name="Kuo R."/>
            <person name="Ohm R.A."/>
            <person name="Bhattacharya S.S."/>
            <person name="Shirouzu T."/>
            <person name="Yoshinaga Y."/>
            <person name="Martin F.M."/>
            <person name="Grigoriev I.V."/>
            <person name="Hibbett D.S."/>
        </authorList>
    </citation>
    <scope>NUCLEOTIDE SEQUENCE [LARGE SCALE GENOMIC DNA]</scope>
    <source>
        <strain evidence="2 3">TUFC12733</strain>
    </source>
</reference>
<dbReference type="GO" id="GO:0004672">
    <property type="term" value="F:protein kinase activity"/>
    <property type="evidence" value="ECO:0007669"/>
    <property type="project" value="InterPro"/>
</dbReference>
<dbReference type="GO" id="GO:0005524">
    <property type="term" value="F:ATP binding"/>
    <property type="evidence" value="ECO:0007669"/>
    <property type="project" value="InterPro"/>
</dbReference>
<evidence type="ECO:0000259" key="1">
    <source>
        <dbReference type="PROSITE" id="PS50011"/>
    </source>
</evidence>
<feature type="domain" description="Protein kinase" evidence="1">
    <location>
        <begin position="1"/>
        <end position="58"/>
    </location>
</feature>